<dbReference type="PANTHER" id="PTHR34820:SF4">
    <property type="entry name" value="INNER MEMBRANE PROTEIN YEBZ"/>
    <property type="match status" value="1"/>
</dbReference>
<keyword evidence="9" id="KW-1185">Reference proteome</keyword>
<sequence>MTTGRRESGAALRQWRVLAPVVVAALAGVVLAWILRRSGDFAWVAFARVLADCAGAVVLGLAALPRLNDRLTVAWRPLAAFAGVWFAAEFTVLVCEAAEIVGVAVTQLDASDFITFLGRLSGGQIGIAILFCTGAIACYAALAFRRPDTASADLVLVFAAVALSLRPITGHMSQQMFGSVLAAIHALAAACWLGLLLAMVLILRTRGEWAATLPRYSAIAAPLVGVVALTGLVNGVVRLGGITPLWTTGYGRILLAKLAILCVLVALGWWWRRTWVRKAADHRVTAETSLRNAAAEVLMMALAFGLAATLAVTA</sequence>
<organism evidence="8 9">
    <name type="scientific">Nocardia salmonicida</name>
    <dbReference type="NCBI Taxonomy" id="53431"/>
    <lineage>
        <taxon>Bacteria</taxon>
        <taxon>Bacillati</taxon>
        <taxon>Actinomycetota</taxon>
        <taxon>Actinomycetes</taxon>
        <taxon>Mycobacteriales</taxon>
        <taxon>Nocardiaceae</taxon>
        <taxon>Nocardia</taxon>
    </lineage>
</organism>
<dbReference type="PANTHER" id="PTHR34820">
    <property type="entry name" value="INNER MEMBRANE PROTEIN YEBZ"/>
    <property type="match status" value="1"/>
</dbReference>
<dbReference type="InterPro" id="IPR008457">
    <property type="entry name" value="Cu-R_CopD_dom"/>
</dbReference>
<evidence type="ECO:0000313" key="8">
    <source>
        <dbReference type="EMBL" id="WTY37092.1"/>
    </source>
</evidence>
<evidence type="ECO:0000256" key="5">
    <source>
        <dbReference type="ARBA" id="ARBA00023136"/>
    </source>
</evidence>
<keyword evidence="3 6" id="KW-0812">Transmembrane</keyword>
<evidence type="ECO:0000259" key="7">
    <source>
        <dbReference type="Pfam" id="PF05425"/>
    </source>
</evidence>
<feature type="transmembrane region" description="Helical" evidence="6">
    <location>
        <begin position="292"/>
        <end position="312"/>
    </location>
</feature>
<evidence type="ECO:0000256" key="3">
    <source>
        <dbReference type="ARBA" id="ARBA00022692"/>
    </source>
</evidence>
<evidence type="ECO:0000256" key="2">
    <source>
        <dbReference type="ARBA" id="ARBA00022475"/>
    </source>
</evidence>
<dbReference type="EMBL" id="CP109527">
    <property type="protein sequence ID" value="WTY37092.1"/>
    <property type="molecule type" value="Genomic_DNA"/>
</dbReference>
<dbReference type="Pfam" id="PF05425">
    <property type="entry name" value="CopD"/>
    <property type="match status" value="1"/>
</dbReference>
<feature type="transmembrane region" description="Helical" evidence="6">
    <location>
        <begin position="249"/>
        <end position="271"/>
    </location>
</feature>
<proteinExistence type="predicted"/>
<feature type="transmembrane region" description="Helical" evidence="6">
    <location>
        <begin position="77"/>
        <end position="105"/>
    </location>
</feature>
<evidence type="ECO:0000256" key="4">
    <source>
        <dbReference type="ARBA" id="ARBA00022989"/>
    </source>
</evidence>
<feature type="transmembrane region" description="Helical" evidence="6">
    <location>
        <begin position="15"/>
        <end position="35"/>
    </location>
</feature>
<keyword evidence="4 6" id="KW-1133">Transmembrane helix</keyword>
<dbReference type="InterPro" id="IPR032694">
    <property type="entry name" value="CopC/D"/>
</dbReference>
<dbReference type="GeneID" id="91380158"/>
<keyword evidence="2" id="KW-1003">Cell membrane</keyword>
<name>A0ABZ1NAU9_9NOCA</name>
<dbReference type="RefSeq" id="WP_328658309.1">
    <property type="nucleotide sequence ID" value="NZ_CP108014.1"/>
</dbReference>
<evidence type="ECO:0000256" key="1">
    <source>
        <dbReference type="ARBA" id="ARBA00004651"/>
    </source>
</evidence>
<comment type="subcellular location">
    <subcellularLocation>
        <location evidence="1">Cell membrane</location>
        <topology evidence="1">Multi-pass membrane protein</topology>
    </subcellularLocation>
</comment>
<feature type="domain" description="Copper resistance protein D" evidence="7">
    <location>
        <begin position="211"/>
        <end position="310"/>
    </location>
</feature>
<evidence type="ECO:0000313" key="9">
    <source>
        <dbReference type="Proteomes" id="UP001621418"/>
    </source>
</evidence>
<reference evidence="8 9" key="1">
    <citation type="submission" date="2022-10" db="EMBL/GenBank/DDBJ databases">
        <title>The complete genomes of actinobacterial strains from the NBC collection.</title>
        <authorList>
            <person name="Joergensen T.S."/>
            <person name="Alvarez Arevalo M."/>
            <person name="Sterndorff E.B."/>
            <person name="Faurdal D."/>
            <person name="Vuksanovic O."/>
            <person name="Mourched A.-S."/>
            <person name="Charusanti P."/>
            <person name="Shaw S."/>
            <person name="Blin K."/>
            <person name="Weber T."/>
        </authorList>
    </citation>
    <scope>NUCLEOTIDE SEQUENCE [LARGE SCALE GENOMIC DNA]</scope>
    <source>
        <strain evidence="8 9">NBC_01413</strain>
    </source>
</reference>
<keyword evidence="5 6" id="KW-0472">Membrane</keyword>
<feature type="transmembrane region" description="Helical" evidence="6">
    <location>
        <begin position="41"/>
        <end position="65"/>
    </location>
</feature>
<feature type="transmembrane region" description="Helical" evidence="6">
    <location>
        <begin position="125"/>
        <end position="144"/>
    </location>
</feature>
<protein>
    <submittedName>
        <fullName evidence="8">CopD family protein</fullName>
    </submittedName>
</protein>
<feature type="transmembrane region" description="Helical" evidence="6">
    <location>
        <begin position="151"/>
        <end position="168"/>
    </location>
</feature>
<evidence type="ECO:0000256" key="6">
    <source>
        <dbReference type="SAM" id="Phobius"/>
    </source>
</evidence>
<feature type="transmembrane region" description="Helical" evidence="6">
    <location>
        <begin position="215"/>
        <end position="237"/>
    </location>
</feature>
<feature type="transmembrane region" description="Helical" evidence="6">
    <location>
        <begin position="180"/>
        <end position="203"/>
    </location>
</feature>
<dbReference type="Proteomes" id="UP001621418">
    <property type="component" value="Chromosome"/>
</dbReference>
<accession>A0ABZ1NAU9</accession>
<gene>
    <name evidence="8" type="ORF">OG308_04195</name>
</gene>